<keyword evidence="1" id="KW-1133">Transmembrane helix</keyword>
<accession>A0A224XSN5</accession>
<name>A0A224XSN5_9HEMI</name>
<sequence>MSGPMISILVYYLVILFYVHQSRYHCSTISNMKTLFHTLLINNYTHRNNFHNLVALSQVFFFLQCLSHYIKFLKLKQKSM</sequence>
<proteinExistence type="predicted"/>
<dbReference type="AlphaFoldDB" id="A0A224XSN5"/>
<feature type="transmembrane region" description="Helical" evidence="1">
    <location>
        <begin position="50"/>
        <end position="70"/>
    </location>
</feature>
<organism evidence="2">
    <name type="scientific">Panstrongylus lignarius</name>
    <dbReference type="NCBI Taxonomy" id="156445"/>
    <lineage>
        <taxon>Eukaryota</taxon>
        <taxon>Metazoa</taxon>
        <taxon>Ecdysozoa</taxon>
        <taxon>Arthropoda</taxon>
        <taxon>Hexapoda</taxon>
        <taxon>Insecta</taxon>
        <taxon>Pterygota</taxon>
        <taxon>Neoptera</taxon>
        <taxon>Paraneoptera</taxon>
        <taxon>Hemiptera</taxon>
        <taxon>Heteroptera</taxon>
        <taxon>Panheteroptera</taxon>
        <taxon>Cimicomorpha</taxon>
        <taxon>Reduviidae</taxon>
        <taxon>Triatominae</taxon>
        <taxon>Panstrongylus</taxon>
    </lineage>
</organism>
<keyword evidence="1" id="KW-0812">Transmembrane</keyword>
<evidence type="ECO:0000313" key="2">
    <source>
        <dbReference type="EMBL" id="JAW15555.1"/>
    </source>
</evidence>
<protein>
    <submittedName>
        <fullName evidence="2">Uncharacterized protein</fullName>
    </submittedName>
</protein>
<evidence type="ECO:0000256" key="1">
    <source>
        <dbReference type="SAM" id="Phobius"/>
    </source>
</evidence>
<keyword evidence="1" id="KW-0472">Membrane</keyword>
<reference evidence="2" key="1">
    <citation type="journal article" date="2018" name="PLoS Negl. Trop. Dis.">
        <title>An insight into the salivary gland and fat body transcriptome of Panstrongylus lignarius (Hemiptera: Heteroptera), the main vector of Chagas disease in Peru.</title>
        <authorList>
            <person name="Nevoa J.C."/>
            <person name="Mendes M.T."/>
            <person name="da Silva M.V."/>
            <person name="Soares S.C."/>
            <person name="Oliveira C.J.F."/>
            <person name="Ribeiro J.M.C."/>
        </authorList>
    </citation>
    <scope>NUCLEOTIDE SEQUENCE</scope>
</reference>
<dbReference type="EMBL" id="GFTR01000871">
    <property type="protein sequence ID" value="JAW15555.1"/>
    <property type="molecule type" value="Transcribed_RNA"/>
</dbReference>